<feature type="compositionally biased region" description="Pro residues" evidence="1">
    <location>
        <begin position="1"/>
        <end position="14"/>
    </location>
</feature>
<feature type="region of interest" description="Disordered" evidence="1">
    <location>
        <begin position="1"/>
        <end position="67"/>
    </location>
</feature>
<evidence type="ECO:0000256" key="1">
    <source>
        <dbReference type="SAM" id="MobiDB-lite"/>
    </source>
</evidence>
<reference evidence="3" key="1">
    <citation type="journal article" date="2013" name="Science">
        <title>Comparative analysis of bat genomes provides insight into the evolution of flight and immunity.</title>
        <authorList>
            <person name="Zhang G."/>
            <person name="Cowled C."/>
            <person name="Shi Z."/>
            <person name="Huang Z."/>
            <person name="Bishop-Lilly K.A."/>
            <person name="Fang X."/>
            <person name="Wynne J.W."/>
            <person name="Xiong Z."/>
            <person name="Baker M.L."/>
            <person name="Zhao W."/>
            <person name="Tachedjian M."/>
            <person name="Zhu Y."/>
            <person name="Zhou P."/>
            <person name="Jiang X."/>
            <person name="Ng J."/>
            <person name="Yang L."/>
            <person name="Wu L."/>
            <person name="Xiao J."/>
            <person name="Feng Y."/>
            <person name="Chen Y."/>
            <person name="Sun X."/>
            <person name="Zhang Y."/>
            <person name="Marsh G.A."/>
            <person name="Crameri G."/>
            <person name="Broder C.C."/>
            <person name="Frey K.G."/>
            <person name="Wang L.F."/>
            <person name="Wang J."/>
        </authorList>
    </citation>
    <scope>NUCLEOTIDE SEQUENCE [LARGE SCALE GENOMIC DNA]</scope>
</reference>
<sequence length="67" mass="7278">MRLPAPPLLPPSPPTAHHSPPRELDASPVVEVEFQSGQSPPHPLGLGSGRRPERGGISMDSRWLLRK</sequence>
<dbReference type="EMBL" id="KB107978">
    <property type="protein sequence ID" value="ELK29532.1"/>
    <property type="molecule type" value="Genomic_DNA"/>
</dbReference>
<evidence type="ECO:0000313" key="2">
    <source>
        <dbReference type="EMBL" id="ELK29532.1"/>
    </source>
</evidence>
<organism evidence="2 3">
    <name type="scientific">Myotis davidii</name>
    <name type="common">David's myotis</name>
    <dbReference type="NCBI Taxonomy" id="225400"/>
    <lineage>
        <taxon>Eukaryota</taxon>
        <taxon>Metazoa</taxon>
        <taxon>Chordata</taxon>
        <taxon>Craniata</taxon>
        <taxon>Vertebrata</taxon>
        <taxon>Euteleostomi</taxon>
        <taxon>Mammalia</taxon>
        <taxon>Eutheria</taxon>
        <taxon>Laurasiatheria</taxon>
        <taxon>Chiroptera</taxon>
        <taxon>Yangochiroptera</taxon>
        <taxon>Vespertilionidae</taxon>
        <taxon>Myotis</taxon>
    </lineage>
</organism>
<name>L5LU02_MYODS</name>
<evidence type="ECO:0000313" key="3">
    <source>
        <dbReference type="Proteomes" id="UP000010556"/>
    </source>
</evidence>
<keyword evidence="3" id="KW-1185">Reference proteome</keyword>
<gene>
    <name evidence="2" type="ORF">MDA_GLEAN10005702</name>
</gene>
<proteinExistence type="predicted"/>
<accession>L5LU02</accession>
<protein>
    <submittedName>
        <fullName evidence="2">Uncharacterized protein</fullName>
    </submittedName>
</protein>
<dbReference type="AlphaFoldDB" id="L5LU02"/>
<dbReference type="Proteomes" id="UP000010556">
    <property type="component" value="Unassembled WGS sequence"/>
</dbReference>